<dbReference type="PANTHER" id="PTHR21261">
    <property type="entry name" value="BEAT PROTEIN"/>
    <property type="match status" value="1"/>
</dbReference>
<dbReference type="InterPro" id="IPR003599">
    <property type="entry name" value="Ig_sub"/>
</dbReference>
<dbReference type="PANTHER" id="PTHR21261:SF17">
    <property type="entry name" value="BEAT VI"/>
    <property type="match status" value="1"/>
</dbReference>
<dbReference type="Gene3D" id="2.60.40.10">
    <property type="entry name" value="Immunoglobulins"/>
    <property type="match status" value="2"/>
</dbReference>
<organism evidence="8 9">
    <name type="scientific">Glossina morsitans morsitans</name>
    <name type="common">Savannah tsetse fly</name>
    <dbReference type="NCBI Taxonomy" id="37546"/>
    <lineage>
        <taxon>Eukaryota</taxon>
        <taxon>Metazoa</taxon>
        <taxon>Ecdysozoa</taxon>
        <taxon>Arthropoda</taxon>
        <taxon>Hexapoda</taxon>
        <taxon>Insecta</taxon>
        <taxon>Pterygota</taxon>
        <taxon>Neoptera</taxon>
        <taxon>Endopterygota</taxon>
        <taxon>Diptera</taxon>
        <taxon>Brachycera</taxon>
        <taxon>Muscomorpha</taxon>
        <taxon>Hippoboscoidea</taxon>
        <taxon>Glossinidae</taxon>
        <taxon>Glossina</taxon>
    </lineage>
</organism>
<dbReference type="InterPro" id="IPR036179">
    <property type="entry name" value="Ig-like_dom_sf"/>
</dbReference>
<dbReference type="EMBL" id="CCAG010022516">
    <property type="status" value="NOT_ANNOTATED_CDS"/>
    <property type="molecule type" value="Genomic_DNA"/>
</dbReference>
<keyword evidence="5" id="KW-1015">Disulfide bond</keyword>
<keyword evidence="2 6" id="KW-0812">Transmembrane</keyword>
<evidence type="ECO:0000256" key="1">
    <source>
        <dbReference type="ARBA" id="ARBA00004167"/>
    </source>
</evidence>
<dbReference type="AlphaFoldDB" id="A0A1B0FPM2"/>
<dbReference type="EnsemblMetazoa" id="GMOY005821-RA">
    <property type="protein sequence ID" value="GMOY005821-PA"/>
    <property type="gene ID" value="GMOY005821"/>
</dbReference>
<name>A0A1B0FPM2_GLOMM</name>
<reference evidence="8" key="1">
    <citation type="submission" date="2020-05" db="UniProtKB">
        <authorList>
            <consortium name="EnsemblMetazoa"/>
        </authorList>
    </citation>
    <scope>IDENTIFICATION</scope>
    <source>
        <strain evidence="8">Yale</strain>
    </source>
</reference>
<dbReference type="PhylomeDB" id="A0A1B0FPM2"/>
<keyword evidence="4 6" id="KW-0472">Membrane</keyword>
<dbReference type="PROSITE" id="PS50835">
    <property type="entry name" value="IG_LIKE"/>
    <property type="match status" value="1"/>
</dbReference>
<dbReference type="Pfam" id="PF08205">
    <property type="entry name" value="C2-set_2"/>
    <property type="match status" value="1"/>
</dbReference>
<evidence type="ECO:0000256" key="4">
    <source>
        <dbReference type="ARBA" id="ARBA00023136"/>
    </source>
</evidence>
<keyword evidence="9" id="KW-1185">Reference proteome</keyword>
<evidence type="ECO:0000259" key="7">
    <source>
        <dbReference type="PROSITE" id="PS50835"/>
    </source>
</evidence>
<dbReference type="Pfam" id="PF07686">
    <property type="entry name" value="V-set"/>
    <property type="match status" value="1"/>
</dbReference>
<dbReference type="InterPro" id="IPR013783">
    <property type="entry name" value="Ig-like_fold"/>
</dbReference>
<sequence>MIDRRKFYQWFNYLAGVWLIIMEISLSADCLKDLKIFVPEAVIMGNAATLSCQYDLEQAALYSVRWYFGTEEFYRYVPKESPPTLVFPVSGINVDLTNSDATSVTLKGVTRELTGNYQCEVSEDAPLFHTDIRSAHMQVIELPKDDPAMQVDKKVITSNDNFKAVCTIGPSYPPANITWYINGRKVYKTPFQRITHDTYEGSATYSSLEIYPHSQVLQGFFQAVPKYQTSILLLCEVSILHVFHKNVQQRIMLSIGPPTTISPNLLGLEGSKRINGDPDNSALTGNAACIKQNPMLKLCLYASALIVWLGQQYLCQSRGSQLLMTTLRNQQPQRL</sequence>
<proteinExistence type="predicted"/>
<dbReference type="STRING" id="37546.A0A1B0FPM2"/>
<evidence type="ECO:0000256" key="6">
    <source>
        <dbReference type="SAM" id="Phobius"/>
    </source>
</evidence>
<evidence type="ECO:0000313" key="9">
    <source>
        <dbReference type="Proteomes" id="UP000092444"/>
    </source>
</evidence>
<dbReference type="InterPro" id="IPR013162">
    <property type="entry name" value="CD80_C2-set"/>
</dbReference>
<feature type="transmembrane region" description="Helical" evidence="6">
    <location>
        <begin position="7"/>
        <end position="26"/>
    </location>
</feature>
<dbReference type="FunFam" id="2.60.40.10:FF:000437">
    <property type="entry name" value="Beat-IIIc, isoform A"/>
    <property type="match status" value="1"/>
</dbReference>
<keyword evidence="3 6" id="KW-1133">Transmembrane helix</keyword>
<comment type="subcellular location">
    <subcellularLocation>
        <location evidence="1">Membrane</location>
        <topology evidence="1">Single-pass membrane protein</topology>
    </subcellularLocation>
</comment>
<dbReference type="SMART" id="SM00409">
    <property type="entry name" value="IG"/>
    <property type="match status" value="1"/>
</dbReference>
<evidence type="ECO:0000256" key="5">
    <source>
        <dbReference type="ARBA" id="ARBA00023157"/>
    </source>
</evidence>
<feature type="domain" description="Ig-like" evidence="7">
    <location>
        <begin position="45"/>
        <end position="122"/>
    </location>
</feature>
<evidence type="ECO:0000313" key="8">
    <source>
        <dbReference type="EnsemblMetazoa" id="GMOY005821-PA"/>
    </source>
</evidence>
<dbReference type="InterPro" id="IPR013106">
    <property type="entry name" value="Ig_V-set"/>
</dbReference>
<dbReference type="SUPFAM" id="SSF48726">
    <property type="entry name" value="Immunoglobulin"/>
    <property type="match status" value="1"/>
</dbReference>
<dbReference type="Proteomes" id="UP000092444">
    <property type="component" value="Unassembled WGS sequence"/>
</dbReference>
<accession>A0A1B0FPM2</accession>
<evidence type="ECO:0000256" key="2">
    <source>
        <dbReference type="ARBA" id="ARBA00022692"/>
    </source>
</evidence>
<protein>
    <recommendedName>
        <fullName evidence="7">Ig-like domain-containing protein</fullName>
    </recommendedName>
</protein>
<evidence type="ECO:0000256" key="3">
    <source>
        <dbReference type="ARBA" id="ARBA00022989"/>
    </source>
</evidence>
<dbReference type="GO" id="GO:0016020">
    <property type="term" value="C:membrane"/>
    <property type="evidence" value="ECO:0007669"/>
    <property type="project" value="UniProtKB-SubCell"/>
</dbReference>
<dbReference type="VEuPathDB" id="VectorBase:GMOY005821"/>
<dbReference type="InterPro" id="IPR007110">
    <property type="entry name" value="Ig-like_dom"/>
</dbReference>